<dbReference type="Proteomes" id="UP000008068">
    <property type="component" value="Unassembled WGS sequence"/>
</dbReference>
<evidence type="ECO:0000256" key="1">
    <source>
        <dbReference type="SAM" id="SignalP"/>
    </source>
</evidence>
<sequence>MLTFFIFFALILGTVESAPRWSTQKLIEVIERSCPPKNLLCPNPQYGLFDGYYWEWDYEAIRNSDMAQTFHQAPELDLPLLKSLKKEYCCRHGPCLIRCGIFPKKEIDLIEAFPRNAADLFSLNLPELEPYRGHVDKYIKLLKLVPEPIVPAEIEEFFDTVHKHRNLIRSRLNKNQL</sequence>
<evidence type="ECO:0000313" key="3">
    <source>
        <dbReference type="Proteomes" id="UP000008068"/>
    </source>
</evidence>
<dbReference type="eggNOG" id="ENOG502TI4W">
    <property type="taxonomic scope" value="Eukaryota"/>
</dbReference>
<dbReference type="HOGENOM" id="CLU_099988_0_0_1"/>
<dbReference type="OMA" id="CSEGPCL"/>
<keyword evidence="1" id="KW-0732">Signal</keyword>
<proteinExistence type="predicted"/>
<dbReference type="EMBL" id="GL379786">
    <property type="protein sequence ID" value="EGT30363.1"/>
    <property type="molecule type" value="Genomic_DNA"/>
</dbReference>
<reference evidence="3" key="1">
    <citation type="submission" date="2011-07" db="EMBL/GenBank/DDBJ databases">
        <authorList>
            <consortium name="Caenorhabditis brenneri Sequencing and Analysis Consortium"/>
            <person name="Wilson R.K."/>
        </authorList>
    </citation>
    <scope>NUCLEOTIDE SEQUENCE [LARGE SCALE GENOMIC DNA]</scope>
    <source>
        <strain evidence="3">PB2801</strain>
    </source>
</reference>
<feature type="chain" id="PRO_5003403091" evidence="1">
    <location>
        <begin position="18"/>
        <end position="177"/>
    </location>
</feature>
<accession>G0M6M4</accession>
<gene>
    <name evidence="2" type="ORF">CAEBREN_07480</name>
</gene>
<dbReference type="FunCoup" id="G0M6M4">
    <property type="interactions" value="1899"/>
</dbReference>
<organism evidence="3">
    <name type="scientific">Caenorhabditis brenneri</name>
    <name type="common">Nematode worm</name>
    <dbReference type="NCBI Taxonomy" id="135651"/>
    <lineage>
        <taxon>Eukaryota</taxon>
        <taxon>Metazoa</taxon>
        <taxon>Ecdysozoa</taxon>
        <taxon>Nematoda</taxon>
        <taxon>Chromadorea</taxon>
        <taxon>Rhabditida</taxon>
        <taxon>Rhabditina</taxon>
        <taxon>Rhabditomorpha</taxon>
        <taxon>Rhabditoidea</taxon>
        <taxon>Rhabditidae</taxon>
        <taxon>Peloderinae</taxon>
        <taxon>Caenorhabditis</taxon>
    </lineage>
</organism>
<protein>
    <submittedName>
        <fullName evidence="2">Uncharacterized protein</fullName>
    </submittedName>
</protein>
<dbReference type="PANTHER" id="PTHR36953">
    <property type="entry name" value="PROTEIN CBG07386-RELATED"/>
    <property type="match status" value="1"/>
</dbReference>
<name>G0M6M4_CAEBE</name>
<dbReference type="InterPro" id="IPR040437">
    <property type="entry name" value="F10E9.3-like"/>
</dbReference>
<dbReference type="AlphaFoldDB" id="G0M6M4"/>
<feature type="signal peptide" evidence="1">
    <location>
        <begin position="1"/>
        <end position="17"/>
    </location>
</feature>
<dbReference type="InParanoid" id="G0M6M4"/>
<evidence type="ECO:0000313" key="2">
    <source>
        <dbReference type="EMBL" id="EGT30363.1"/>
    </source>
</evidence>
<dbReference type="PANTHER" id="PTHR36953:SF1">
    <property type="entry name" value="PROTEIN CBG17380"/>
    <property type="match status" value="1"/>
</dbReference>
<keyword evidence="3" id="KW-1185">Reference proteome</keyword>
<dbReference type="OrthoDB" id="5799852at2759"/>